<dbReference type="SUPFAM" id="SSF51735">
    <property type="entry name" value="NAD(P)-binding Rossmann-fold domains"/>
    <property type="match status" value="1"/>
</dbReference>
<dbReference type="InterPro" id="IPR001509">
    <property type="entry name" value="Epimerase_deHydtase"/>
</dbReference>
<proteinExistence type="predicted"/>
<dbReference type="Pfam" id="PF01370">
    <property type="entry name" value="Epimerase"/>
    <property type="match status" value="1"/>
</dbReference>
<dbReference type="GO" id="GO:0016831">
    <property type="term" value="F:carboxy-lyase activity"/>
    <property type="evidence" value="ECO:0007669"/>
    <property type="project" value="InterPro"/>
</dbReference>
<dbReference type="InterPro" id="IPR045869">
    <property type="entry name" value="Arna-like_SDR_e"/>
</dbReference>
<comment type="caution">
    <text evidence="3">The sequence shown here is derived from an EMBL/GenBank/DDBJ whole genome shotgun (WGS) entry which is preliminary data.</text>
</comment>
<dbReference type="CDD" id="cd05257">
    <property type="entry name" value="Arna_like_SDR_e"/>
    <property type="match status" value="1"/>
</dbReference>
<protein>
    <submittedName>
        <fullName evidence="3">Bifunctional polymyxin resistance protein ArnA</fullName>
    </submittedName>
</protein>
<evidence type="ECO:0000259" key="2">
    <source>
        <dbReference type="Pfam" id="PF01370"/>
    </source>
</evidence>
<dbReference type="PANTHER" id="PTHR43245">
    <property type="entry name" value="BIFUNCTIONAL POLYMYXIN RESISTANCE PROTEIN ARNA"/>
    <property type="match status" value="1"/>
</dbReference>
<gene>
    <name evidence="3" type="primary">arnA_1</name>
    <name evidence="3" type="ORF">AW10_02509</name>
</gene>
<dbReference type="STRING" id="1454003.AW10_02509"/>
<accession>A0A011N923</accession>
<dbReference type="NCBIfam" id="NF008872">
    <property type="entry name" value="PRK11908.1"/>
    <property type="match status" value="1"/>
</dbReference>
<dbReference type="PANTHER" id="PTHR43245:SF13">
    <property type="entry name" value="UDP-D-APIOSE_UDP-D-XYLOSE SYNTHASE 2"/>
    <property type="match status" value="1"/>
</dbReference>
<dbReference type="Proteomes" id="UP000021816">
    <property type="component" value="Unassembled WGS sequence"/>
</dbReference>
<dbReference type="EMBL" id="JEMX01000060">
    <property type="protein sequence ID" value="EXI79113.1"/>
    <property type="molecule type" value="Genomic_DNA"/>
</dbReference>
<sequence length="347" mass="39349">MKKILILGINGFIGHHLSQRILAATDWEVYGMDVNRERVADLLDNPRFHFFEGDIMISKEWIEYHVRKCDVVLPLVAIATPATYVTEPLRVFELDFEANLPIIRHAVKYKKRVVFPSTSEVYGMSQDPEFDPESSPLIYGPINKPRWIYACAKQMMDRVIHAYGQQEGLQYTLFRPFNWIGPGLDSIHTPKEGSSRVITQFLGHIVRGEAIKLVDGGAQKRSFTYVSDGIDALMKIIDNKNGVADSKIYNIGNPQNNYSIRELAALMLDLAKHYPEYADSAAKVKVLETTSAEYYGQGYQDTQHRVPKIANTMADLDWAPQVTFEDALHGIFEAYRSDVAGARQLMD</sequence>
<reference evidence="3 4" key="1">
    <citation type="submission" date="2014-02" db="EMBL/GenBank/DDBJ databases">
        <title>Expanding our view of genomic diversity in Candidatus Accumulibacter clades.</title>
        <authorList>
            <person name="Skennerton C.T."/>
            <person name="Barr J.J."/>
            <person name="Slater F.R."/>
            <person name="Bond P.L."/>
            <person name="Tyson G.W."/>
        </authorList>
    </citation>
    <scope>NUCLEOTIDE SEQUENCE [LARGE SCALE GENOMIC DNA]</scope>
    <source>
        <strain evidence="4">BA-92</strain>
    </source>
</reference>
<evidence type="ECO:0000313" key="3">
    <source>
        <dbReference type="EMBL" id="EXI79113.1"/>
    </source>
</evidence>
<evidence type="ECO:0000313" key="4">
    <source>
        <dbReference type="Proteomes" id="UP000021816"/>
    </source>
</evidence>
<dbReference type="PATRIC" id="fig|1454003.3.peg.2560"/>
<dbReference type="AlphaFoldDB" id="A0A011N923"/>
<evidence type="ECO:0000256" key="1">
    <source>
        <dbReference type="ARBA" id="ARBA00023027"/>
    </source>
</evidence>
<dbReference type="InterPro" id="IPR036291">
    <property type="entry name" value="NAD(P)-bd_dom_sf"/>
</dbReference>
<keyword evidence="1" id="KW-0520">NAD</keyword>
<dbReference type="Gene3D" id="3.40.50.720">
    <property type="entry name" value="NAD(P)-binding Rossmann-like Domain"/>
    <property type="match status" value="1"/>
</dbReference>
<feature type="domain" description="NAD-dependent epimerase/dehydratase" evidence="2">
    <location>
        <begin position="4"/>
        <end position="252"/>
    </location>
</feature>
<name>A0A011N923_9PROT</name>
<organism evidence="3 4">
    <name type="scientific">Candidatus Accumulibacter appositus</name>
    <dbReference type="NCBI Taxonomy" id="1454003"/>
    <lineage>
        <taxon>Bacteria</taxon>
        <taxon>Pseudomonadati</taxon>
        <taxon>Pseudomonadota</taxon>
        <taxon>Betaproteobacteria</taxon>
        <taxon>Candidatus Accumulibacter</taxon>
    </lineage>
</organism>
<dbReference type="InterPro" id="IPR050177">
    <property type="entry name" value="Lipid_A_modif_metabolic_enz"/>
</dbReference>